<proteinExistence type="predicted"/>
<dbReference type="InterPro" id="IPR030192">
    <property type="entry name" value="YbdG"/>
</dbReference>
<gene>
    <name evidence="2" type="ORF">METZ01_LOCUS437372</name>
</gene>
<sequence length="175" mass="20231">IPTHKFIEGSFRNWRGMQNSGGRRIKRAIFIDLNSVKFLTDKEIGHLSKYEFLQGYMAEKNEELSSQNAQKSDETSVIPDLRRLTNIGTFRAYILHYLRENARIHQDMTLLVRQLAPGSQGLPLEIYCFASDTQWAVYEDIQSDIFDHLIAILPEFELRVFQEPSGSDVHDLLKA</sequence>
<dbReference type="GO" id="GO:0008381">
    <property type="term" value="F:mechanosensitive monoatomic ion channel activity"/>
    <property type="evidence" value="ECO:0007669"/>
    <property type="project" value="InterPro"/>
</dbReference>
<evidence type="ECO:0000313" key="2">
    <source>
        <dbReference type="EMBL" id="SVD84518.1"/>
    </source>
</evidence>
<dbReference type="InterPro" id="IPR049278">
    <property type="entry name" value="MS_channel_C"/>
</dbReference>
<organism evidence="2">
    <name type="scientific">marine metagenome</name>
    <dbReference type="NCBI Taxonomy" id="408172"/>
    <lineage>
        <taxon>unclassified sequences</taxon>
        <taxon>metagenomes</taxon>
        <taxon>ecological metagenomes</taxon>
    </lineage>
</organism>
<dbReference type="PANTHER" id="PTHR30414:SF0">
    <property type="entry name" value="MINICONDUCTANCE MECHANOSENSITIVE CHANNEL YBDG"/>
    <property type="match status" value="1"/>
</dbReference>
<feature type="domain" description="Mechanosensitive ion channel MscS C-terminal" evidence="1">
    <location>
        <begin position="96"/>
        <end position="155"/>
    </location>
</feature>
<dbReference type="GO" id="GO:0071470">
    <property type="term" value="P:cellular response to osmotic stress"/>
    <property type="evidence" value="ECO:0007669"/>
    <property type="project" value="InterPro"/>
</dbReference>
<dbReference type="GO" id="GO:0005886">
    <property type="term" value="C:plasma membrane"/>
    <property type="evidence" value="ECO:0007669"/>
    <property type="project" value="TreeGrafter"/>
</dbReference>
<dbReference type="PANTHER" id="PTHR30414">
    <property type="entry name" value="MINICONDUCTANCE MECHANOSENSITIVE CHANNEL YBDG"/>
    <property type="match status" value="1"/>
</dbReference>
<dbReference type="Pfam" id="PF21082">
    <property type="entry name" value="MS_channel_3rd"/>
    <property type="match status" value="1"/>
</dbReference>
<reference evidence="2" key="1">
    <citation type="submission" date="2018-05" db="EMBL/GenBank/DDBJ databases">
        <authorList>
            <person name="Lanie J.A."/>
            <person name="Ng W.-L."/>
            <person name="Kazmierczak K.M."/>
            <person name="Andrzejewski T.M."/>
            <person name="Davidsen T.M."/>
            <person name="Wayne K.J."/>
            <person name="Tettelin H."/>
            <person name="Glass J.I."/>
            <person name="Rusch D."/>
            <person name="Podicherti R."/>
            <person name="Tsui H.-C.T."/>
            <person name="Winkler M.E."/>
        </authorList>
    </citation>
    <scope>NUCLEOTIDE SEQUENCE</scope>
</reference>
<dbReference type="EMBL" id="UINC01177080">
    <property type="protein sequence ID" value="SVD84518.1"/>
    <property type="molecule type" value="Genomic_DNA"/>
</dbReference>
<dbReference type="AlphaFoldDB" id="A0A382YPT6"/>
<name>A0A382YPT6_9ZZZZ</name>
<feature type="non-terminal residue" evidence="2">
    <location>
        <position position="1"/>
    </location>
</feature>
<protein>
    <recommendedName>
        <fullName evidence="1">Mechanosensitive ion channel MscS C-terminal domain-containing protein</fullName>
    </recommendedName>
</protein>
<evidence type="ECO:0000259" key="1">
    <source>
        <dbReference type="Pfam" id="PF21082"/>
    </source>
</evidence>
<accession>A0A382YPT6</accession>